<feature type="domain" description="PAS" evidence="8">
    <location>
        <begin position="611"/>
        <end position="675"/>
    </location>
</feature>
<dbReference type="PANTHER" id="PTHR43304">
    <property type="entry name" value="PHYTOCHROME-LIKE PROTEIN CPH1"/>
    <property type="match status" value="1"/>
</dbReference>
<dbReference type="InterPro" id="IPR035965">
    <property type="entry name" value="PAS-like_dom_sf"/>
</dbReference>
<comment type="catalytic activity">
    <reaction evidence="1">
        <text>ATP + protein L-histidine = ADP + protein N-phospho-L-histidine.</text>
        <dbReference type="EC" id="2.7.13.3"/>
    </reaction>
</comment>
<evidence type="ECO:0000256" key="2">
    <source>
        <dbReference type="ARBA" id="ARBA00012438"/>
    </source>
</evidence>
<keyword evidence="11" id="KW-1185">Reference proteome</keyword>
<dbReference type="Pfam" id="PF08447">
    <property type="entry name" value="PAS_3"/>
    <property type="match status" value="1"/>
</dbReference>
<feature type="domain" description="PAC" evidence="9">
    <location>
        <begin position="678"/>
        <end position="732"/>
    </location>
</feature>
<dbReference type="InterPro" id="IPR003594">
    <property type="entry name" value="HATPase_dom"/>
</dbReference>
<keyword evidence="4" id="KW-0808">Transferase</keyword>
<feature type="domain" description="PAC" evidence="9">
    <location>
        <begin position="569"/>
        <end position="621"/>
    </location>
</feature>
<dbReference type="FunFam" id="3.30.450.20:FF:000099">
    <property type="entry name" value="Sensory box sensor histidine kinase"/>
    <property type="match status" value="1"/>
</dbReference>
<dbReference type="SMART" id="SM00388">
    <property type="entry name" value="HisKA"/>
    <property type="match status" value="1"/>
</dbReference>
<evidence type="ECO:0000256" key="1">
    <source>
        <dbReference type="ARBA" id="ARBA00000085"/>
    </source>
</evidence>
<feature type="domain" description="PAS" evidence="8">
    <location>
        <begin position="493"/>
        <end position="567"/>
    </location>
</feature>
<evidence type="ECO:0000313" key="10">
    <source>
        <dbReference type="EMBL" id="SMB97686.1"/>
    </source>
</evidence>
<dbReference type="Gene3D" id="1.10.287.130">
    <property type="match status" value="1"/>
</dbReference>
<dbReference type="NCBIfam" id="TIGR00229">
    <property type="entry name" value="sensory_box"/>
    <property type="match status" value="2"/>
</dbReference>
<feature type="domain" description="PAC" evidence="9">
    <location>
        <begin position="422"/>
        <end position="474"/>
    </location>
</feature>
<sequence>MNRLRHLQAVTAALAGAVTANDVEAIILQQVVPAAAACGASLIKVVDGATLYTVGTAGHGQAFEFSWRRFPVDEHFPEVAAIRTKRPVFASLDDLRRDHAPVLPLLGPGTHAVAALPLIASGQVLGCLALSFEQEEDITPDRRPHLLALVEVSSQALRRARQYDAEHAAHARAALLAEAGTALAKSLDVTATLERITALAIQHVADWAAVYLPDDTGRMVAVAAAHPDPEKVKLLHWFLAQVPHDPEAPGSPAWVLQTGHPVLVPTVPPGIMDALPESELRDAFYVMGLHSVMNVPLTIHGRNIGVLGLATTHPSRMYGEADLELAQALAGRAALALDNAQLHEAADHSEQRYRSLIDATRQVVWTNSPGGEMLGEQPGWAALTGQTRGEYEGYGWSAALHPDDRAFTLEAWRHAVAGRTTFEVEHRVCAGGGIYRHFHVRAVPVLNGDGSLREWVGVHTDITEQVEAQRTLQDLNAFLEHRIQERTRDLQESERRFRSIFDSQFQLIGLLDPEGRLIEANRTALEFAGTQPHEVIGQPFWAGPWWRHSEEGRQELRDALRRAAAGETVRYDVDILDAGGHAATIDFSLKPVRDERGEVILLIPEGRIISEERRLAAVLQAVVSSAPLILFALDAEGHYLISAGAALSALGRQPNELVGQNALDLYRQVPEVLEPMKRALAGEEVHEIGTLRGITLESWYQPMRDQRGQVSGMVGVAINVSDRARAEQEREEARGRAEVLAALGDALQVVTLPDEVVVQALETLGPALGVTALMVVPVAGPHAKPITIWGEVPDVVRVTLEQKERAMADTPVLAQVVASGQPVYLEDYARAPEHAPGLDGMACAIEPVLTSDGPVVGAVVAWRAGGGEWSEGQRDLLRRGAAALALALERAEAATNLQEQRDTLEATNRELQRSNAELERFAFVASHDLQEPLRTIASFSGLIERRYANVLDDRGRQYLSMVIGGTVRLKQLIDDLLVFSRLNADRDPLRPVRTEGPLREALSNISAAVQAAGAQVTVAESPTVLGDERELTQLFQNLIGNAVKFRRPGVTPEIQVGAQEEGAVWHFHVRDNGIGIPLKYHERVFGMFQRLHTRDEYEGTGLGLSIVRKIAERHGGRVWLESTPGVGTTVHFTLPSVGGADV</sequence>
<dbReference type="InterPro" id="IPR052162">
    <property type="entry name" value="Sensor_kinase/Photoreceptor"/>
</dbReference>
<dbReference type="SUPFAM" id="SSF55781">
    <property type="entry name" value="GAF domain-like"/>
    <property type="match status" value="3"/>
</dbReference>
<keyword evidence="6" id="KW-0175">Coiled coil</keyword>
<dbReference type="CDD" id="cd00130">
    <property type="entry name" value="PAS"/>
    <property type="match status" value="3"/>
</dbReference>
<dbReference type="FunFam" id="3.30.565.10:FF:000006">
    <property type="entry name" value="Sensor histidine kinase WalK"/>
    <property type="match status" value="1"/>
</dbReference>
<dbReference type="STRING" id="695939.SAMN00790413_06126"/>
<feature type="domain" description="PAS" evidence="8">
    <location>
        <begin position="349"/>
        <end position="419"/>
    </location>
</feature>
<dbReference type="InterPro" id="IPR003018">
    <property type="entry name" value="GAF"/>
</dbReference>
<dbReference type="SMART" id="SM00387">
    <property type="entry name" value="HATPase_c"/>
    <property type="match status" value="1"/>
</dbReference>
<evidence type="ECO:0000259" key="9">
    <source>
        <dbReference type="PROSITE" id="PS50113"/>
    </source>
</evidence>
<dbReference type="InterPro" id="IPR004358">
    <property type="entry name" value="Sig_transdc_His_kin-like_C"/>
</dbReference>
<dbReference type="Pfam" id="PF02518">
    <property type="entry name" value="HATPase_c"/>
    <property type="match status" value="1"/>
</dbReference>
<dbReference type="Pfam" id="PF13185">
    <property type="entry name" value="GAF_2"/>
    <property type="match status" value="2"/>
</dbReference>
<dbReference type="InterPro" id="IPR000700">
    <property type="entry name" value="PAS-assoc_C"/>
</dbReference>
<dbReference type="PROSITE" id="PS50109">
    <property type="entry name" value="HIS_KIN"/>
    <property type="match status" value="1"/>
</dbReference>
<dbReference type="Pfam" id="PF01590">
    <property type="entry name" value="GAF"/>
    <property type="match status" value="1"/>
</dbReference>
<dbReference type="Pfam" id="PF00512">
    <property type="entry name" value="HisKA"/>
    <property type="match status" value="1"/>
</dbReference>
<dbReference type="PROSITE" id="PS50113">
    <property type="entry name" value="PAC"/>
    <property type="match status" value="3"/>
</dbReference>
<dbReference type="SUPFAM" id="SSF47384">
    <property type="entry name" value="Homodimeric domain of signal transducing histidine kinase"/>
    <property type="match status" value="1"/>
</dbReference>
<evidence type="ECO:0000256" key="4">
    <source>
        <dbReference type="ARBA" id="ARBA00022679"/>
    </source>
</evidence>
<organism evidence="10 11">
    <name type="scientific">Deinococcus hopiensis KR-140</name>
    <dbReference type="NCBI Taxonomy" id="695939"/>
    <lineage>
        <taxon>Bacteria</taxon>
        <taxon>Thermotogati</taxon>
        <taxon>Deinococcota</taxon>
        <taxon>Deinococci</taxon>
        <taxon>Deinococcales</taxon>
        <taxon>Deinococcaceae</taxon>
        <taxon>Deinococcus</taxon>
    </lineage>
</organism>
<dbReference type="Proteomes" id="UP000192582">
    <property type="component" value="Unassembled WGS sequence"/>
</dbReference>
<dbReference type="InterPro" id="IPR000014">
    <property type="entry name" value="PAS"/>
</dbReference>
<evidence type="ECO:0000259" key="8">
    <source>
        <dbReference type="PROSITE" id="PS50112"/>
    </source>
</evidence>
<dbReference type="AlphaFoldDB" id="A0A1W1VWH3"/>
<feature type="domain" description="Histidine kinase" evidence="7">
    <location>
        <begin position="924"/>
        <end position="1138"/>
    </location>
</feature>
<gene>
    <name evidence="10" type="ORF">SAMN00790413_06126</name>
</gene>
<keyword evidence="3" id="KW-0597">Phosphoprotein</keyword>
<dbReference type="GO" id="GO:0000155">
    <property type="term" value="F:phosphorelay sensor kinase activity"/>
    <property type="evidence" value="ECO:0007669"/>
    <property type="project" value="InterPro"/>
</dbReference>
<dbReference type="InterPro" id="IPR029016">
    <property type="entry name" value="GAF-like_dom_sf"/>
</dbReference>
<protein>
    <recommendedName>
        <fullName evidence="2">histidine kinase</fullName>
        <ecNumber evidence="2">2.7.13.3</ecNumber>
    </recommendedName>
</protein>
<evidence type="ECO:0000256" key="5">
    <source>
        <dbReference type="ARBA" id="ARBA00022777"/>
    </source>
</evidence>
<evidence type="ECO:0000256" key="6">
    <source>
        <dbReference type="SAM" id="Coils"/>
    </source>
</evidence>
<keyword evidence="5" id="KW-0418">Kinase</keyword>
<reference evidence="10 11" key="1">
    <citation type="submission" date="2017-04" db="EMBL/GenBank/DDBJ databases">
        <authorList>
            <person name="Afonso C.L."/>
            <person name="Miller P.J."/>
            <person name="Scott M.A."/>
            <person name="Spackman E."/>
            <person name="Goraichik I."/>
            <person name="Dimitrov K.M."/>
            <person name="Suarez D.L."/>
            <person name="Swayne D.E."/>
        </authorList>
    </citation>
    <scope>NUCLEOTIDE SEQUENCE [LARGE SCALE GENOMIC DNA]</scope>
    <source>
        <strain evidence="10 11">KR-140</strain>
    </source>
</reference>
<dbReference type="InterPro" id="IPR001610">
    <property type="entry name" value="PAC"/>
</dbReference>
<evidence type="ECO:0000259" key="7">
    <source>
        <dbReference type="PROSITE" id="PS50109"/>
    </source>
</evidence>
<dbReference type="Pfam" id="PF08448">
    <property type="entry name" value="PAS_4"/>
    <property type="match status" value="2"/>
</dbReference>
<dbReference type="PROSITE" id="PS50112">
    <property type="entry name" value="PAS"/>
    <property type="match status" value="3"/>
</dbReference>
<dbReference type="SMART" id="SM00091">
    <property type="entry name" value="PAS"/>
    <property type="match status" value="3"/>
</dbReference>
<dbReference type="PRINTS" id="PR00344">
    <property type="entry name" value="BCTRLSENSOR"/>
</dbReference>
<feature type="coiled-coil region" evidence="6">
    <location>
        <begin position="890"/>
        <end position="921"/>
    </location>
</feature>
<evidence type="ECO:0000256" key="3">
    <source>
        <dbReference type="ARBA" id="ARBA00022553"/>
    </source>
</evidence>
<dbReference type="SUPFAM" id="SSF55785">
    <property type="entry name" value="PYP-like sensor domain (PAS domain)"/>
    <property type="match status" value="3"/>
</dbReference>
<name>A0A1W1VWH3_9DEIO</name>
<dbReference type="InterPro" id="IPR003661">
    <property type="entry name" value="HisK_dim/P_dom"/>
</dbReference>
<proteinExistence type="predicted"/>
<evidence type="ECO:0000313" key="11">
    <source>
        <dbReference type="Proteomes" id="UP000192582"/>
    </source>
</evidence>
<dbReference type="Gene3D" id="3.30.450.20">
    <property type="entry name" value="PAS domain"/>
    <property type="match status" value="3"/>
</dbReference>
<dbReference type="InterPro" id="IPR013655">
    <property type="entry name" value="PAS_fold_3"/>
</dbReference>
<dbReference type="SUPFAM" id="SSF55874">
    <property type="entry name" value="ATPase domain of HSP90 chaperone/DNA topoisomerase II/histidine kinase"/>
    <property type="match status" value="1"/>
</dbReference>
<dbReference type="EMBL" id="FWWU01000011">
    <property type="protein sequence ID" value="SMB97686.1"/>
    <property type="molecule type" value="Genomic_DNA"/>
</dbReference>
<dbReference type="CDD" id="cd16921">
    <property type="entry name" value="HATPase_FilI-like"/>
    <property type="match status" value="1"/>
</dbReference>
<dbReference type="SMART" id="SM00065">
    <property type="entry name" value="GAF"/>
    <property type="match status" value="3"/>
</dbReference>
<dbReference type="InterPro" id="IPR013656">
    <property type="entry name" value="PAS_4"/>
</dbReference>
<dbReference type="InterPro" id="IPR036890">
    <property type="entry name" value="HATPase_C_sf"/>
</dbReference>
<dbReference type="Gene3D" id="3.30.565.10">
    <property type="entry name" value="Histidine kinase-like ATPase, C-terminal domain"/>
    <property type="match status" value="1"/>
</dbReference>
<dbReference type="InterPro" id="IPR036097">
    <property type="entry name" value="HisK_dim/P_sf"/>
</dbReference>
<dbReference type="EC" id="2.7.13.3" evidence="2"/>
<dbReference type="PANTHER" id="PTHR43304:SF1">
    <property type="entry name" value="PAC DOMAIN-CONTAINING PROTEIN"/>
    <property type="match status" value="1"/>
</dbReference>
<dbReference type="SMART" id="SM00086">
    <property type="entry name" value="PAC"/>
    <property type="match status" value="3"/>
</dbReference>
<dbReference type="Gene3D" id="3.30.450.40">
    <property type="match status" value="3"/>
</dbReference>
<dbReference type="InterPro" id="IPR005467">
    <property type="entry name" value="His_kinase_dom"/>
</dbReference>
<accession>A0A1W1VWH3</accession>
<dbReference type="CDD" id="cd00082">
    <property type="entry name" value="HisKA"/>
    <property type="match status" value="1"/>
</dbReference>